<sequence length="57" mass="6497">MMVTQEQQSALSKQLPHCDDEKETATGCVTQIPESWTLTQQQQAFIDLFADDEQPKK</sequence>
<keyword evidence="3" id="KW-1185">Reference proteome</keyword>
<evidence type="ECO:0008006" key="4">
    <source>
        <dbReference type="Google" id="ProtNLM"/>
    </source>
</evidence>
<proteinExistence type="predicted"/>
<gene>
    <name evidence="2" type="ORF">Q0A17_04970</name>
</gene>
<reference evidence="2 3" key="1">
    <citation type="submission" date="2023-07" db="EMBL/GenBank/DDBJ databases">
        <title>Citrobacter selenititolerans sp. nov., isolated from seleniferous soil.</title>
        <authorList>
            <person name="Zhang S."/>
            <person name="Li K."/>
            <person name="Peng J."/>
            <person name="Wang H."/>
            <person name="Sun J."/>
            <person name="Guo Y."/>
        </authorList>
    </citation>
    <scope>NUCLEOTIDE SEQUENCE [LARGE SCALE GENOMIC DNA]</scope>
    <source>
        <strain evidence="2 3">S2-9</strain>
    </source>
</reference>
<dbReference type="EMBL" id="JAUJYW010000002">
    <property type="protein sequence ID" value="MDN8598773.1"/>
    <property type="molecule type" value="Genomic_DNA"/>
</dbReference>
<comment type="caution">
    <text evidence="2">The sequence shown here is derived from an EMBL/GenBank/DDBJ whole genome shotgun (WGS) entry which is preliminary data.</text>
</comment>
<protein>
    <recommendedName>
        <fullName evidence="4">Protein, C-ter, truncated protein</fullName>
    </recommendedName>
</protein>
<feature type="region of interest" description="Disordered" evidence="1">
    <location>
        <begin position="1"/>
        <end position="20"/>
    </location>
</feature>
<dbReference type="RefSeq" id="WP_301697235.1">
    <property type="nucleotide sequence ID" value="NZ_JAUJYW010000002.1"/>
</dbReference>
<name>A0ABT8PRV1_9ENTR</name>
<dbReference type="Proteomes" id="UP001174867">
    <property type="component" value="Unassembled WGS sequence"/>
</dbReference>
<evidence type="ECO:0000313" key="3">
    <source>
        <dbReference type="Proteomes" id="UP001174867"/>
    </source>
</evidence>
<accession>A0ABT8PRV1</accession>
<organism evidence="2 3">
    <name type="scientific">Citrobacter enshiensis</name>
    <dbReference type="NCBI Taxonomy" id="2971264"/>
    <lineage>
        <taxon>Bacteria</taxon>
        <taxon>Pseudomonadati</taxon>
        <taxon>Pseudomonadota</taxon>
        <taxon>Gammaproteobacteria</taxon>
        <taxon>Enterobacterales</taxon>
        <taxon>Enterobacteriaceae</taxon>
        <taxon>Citrobacter</taxon>
    </lineage>
</organism>
<evidence type="ECO:0000256" key="1">
    <source>
        <dbReference type="SAM" id="MobiDB-lite"/>
    </source>
</evidence>
<evidence type="ECO:0000313" key="2">
    <source>
        <dbReference type="EMBL" id="MDN8598773.1"/>
    </source>
</evidence>
<feature type="compositionally biased region" description="Polar residues" evidence="1">
    <location>
        <begin position="1"/>
        <end position="12"/>
    </location>
</feature>